<accession>A0A939J2A8</accession>
<dbReference type="PANTHER" id="PTHR43437">
    <property type="entry name" value="HYDROXYACYL-THIOESTER DEHYDRATASE TYPE 2, MITOCHONDRIAL-RELATED"/>
    <property type="match status" value="1"/>
</dbReference>
<organism evidence="2 3">
    <name type="scientific">Roseibium aggregatum</name>
    <dbReference type="NCBI Taxonomy" id="187304"/>
    <lineage>
        <taxon>Bacteria</taxon>
        <taxon>Pseudomonadati</taxon>
        <taxon>Pseudomonadota</taxon>
        <taxon>Alphaproteobacteria</taxon>
        <taxon>Hyphomicrobiales</taxon>
        <taxon>Stappiaceae</taxon>
        <taxon>Roseibium</taxon>
    </lineage>
</organism>
<proteinExistence type="predicted"/>
<evidence type="ECO:0000313" key="2">
    <source>
        <dbReference type="EMBL" id="MBN9673001.1"/>
    </source>
</evidence>
<evidence type="ECO:0000259" key="1">
    <source>
        <dbReference type="Pfam" id="PF01575"/>
    </source>
</evidence>
<dbReference type="InterPro" id="IPR002539">
    <property type="entry name" value="MaoC-like_dom"/>
</dbReference>
<gene>
    <name evidence="2" type="ORF">JF539_21780</name>
</gene>
<name>A0A939J2A8_9HYPH</name>
<dbReference type="Proteomes" id="UP000664096">
    <property type="component" value="Unassembled WGS sequence"/>
</dbReference>
<dbReference type="InterPro" id="IPR050965">
    <property type="entry name" value="UPF0336/Enoyl-CoA_hydratase"/>
</dbReference>
<reference evidence="2" key="1">
    <citation type="submission" date="2020-12" db="EMBL/GenBank/DDBJ databases">
        <title>Oil enriched cultivation method for isolating marine PHA-producing bacteria.</title>
        <authorList>
            <person name="Zheng W."/>
            <person name="Yu S."/>
            <person name="Huang Y."/>
        </authorList>
    </citation>
    <scope>NUCLEOTIDE SEQUENCE</scope>
    <source>
        <strain evidence="2">SY-2-12</strain>
    </source>
</reference>
<evidence type="ECO:0000313" key="3">
    <source>
        <dbReference type="Proteomes" id="UP000664096"/>
    </source>
</evidence>
<dbReference type="Gene3D" id="3.10.129.10">
    <property type="entry name" value="Hotdog Thioesterase"/>
    <property type="match status" value="1"/>
</dbReference>
<feature type="domain" description="MaoC-like" evidence="1">
    <location>
        <begin position="6"/>
        <end position="96"/>
    </location>
</feature>
<comment type="caution">
    <text evidence="2">The sequence shown here is derived from an EMBL/GenBank/DDBJ whole genome shotgun (WGS) entry which is preliminary data.</text>
</comment>
<dbReference type="CDD" id="cd03441">
    <property type="entry name" value="R_hydratase_like"/>
    <property type="match status" value="1"/>
</dbReference>
<dbReference type="EMBL" id="JAEKJZ010000005">
    <property type="protein sequence ID" value="MBN9673001.1"/>
    <property type="molecule type" value="Genomic_DNA"/>
</dbReference>
<dbReference type="RefSeq" id="WP_207142836.1">
    <property type="nucleotide sequence ID" value="NZ_JAEKJZ010000005.1"/>
</dbReference>
<dbReference type="InterPro" id="IPR029069">
    <property type="entry name" value="HotDog_dom_sf"/>
</dbReference>
<dbReference type="GO" id="GO:0019171">
    <property type="term" value="F:(3R)-hydroxyacyl-[acyl-carrier-protein] dehydratase activity"/>
    <property type="evidence" value="ECO:0007669"/>
    <property type="project" value="TreeGrafter"/>
</dbReference>
<dbReference type="PANTHER" id="PTHR43437:SF3">
    <property type="entry name" value="HYDROXYACYL-THIOESTER DEHYDRATASE TYPE 2, MITOCHONDRIAL"/>
    <property type="match status" value="1"/>
</dbReference>
<protein>
    <submittedName>
        <fullName evidence="2">MaoC family dehydratase</fullName>
    </submittedName>
</protein>
<dbReference type="GO" id="GO:0006633">
    <property type="term" value="P:fatty acid biosynthetic process"/>
    <property type="evidence" value="ECO:0007669"/>
    <property type="project" value="TreeGrafter"/>
</dbReference>
<dbReference type="AlphaFoldDB" id="A0A939J2A8"/>
<dbReference type="Pfam" id="PF01575">
    <property type="entry name" value="MaoC_dehydratas"/>
    <property type="match status" value="1"/>
</dbReference>
<sequence length="120" mass="13350">MSEWELIDEDRTRAYADLTDDHNPLHLDNEFARETPLGRTIAHGTVTLAQVMRLLERSLGAEAVARGELRVRFQAPVYVGTRVRAVLQAAEMPDMPLSVAVECEDGRTTLSGTFIPEARS</sequence>
<dbReference type="SUPFAM" id="SSF54637">
    <property type="entry name" value="Thioesterase/thiol ester dehydrase-isomerase"/>
    <property type="match status" value="1"/>
</dbReference>